<organism evidence="1 2">
    <name type="scientific">Micromonospora qiuiae</name>
    <dbReference type="NCBI Taxonomy" id="502268"/>
    <lineage>
        <taxon>Bacteria</taxon>
        <taxon>Bacillati</taxon>
        <taxon>Actinomycetota</taxon>
        <taxon>Actinomycetes</taxon>
        <taxon>Micromonosporales</taxon>
        <taxon>Micromonosporaceae</taxon>
        <taxon>Micromonospora</taxon>
    </lineage>
</organism>
<comment type="caution">
    <text evidence="1">The sequence shown here is derived from an EMBL/GenBank/DDBJ whole genome shotgun (WGS) entry which is preliminary data.</text>
</comment>
<dbReference type="EMBL" id="BOPC01000025">
    <property type="protein sequence ID" value="GIJ26912.1"/>
    <property type="molecule type" value="Genomic_DNA"/>
</dbReference>
<name>A0ABQ4J9Z0_9ACTN</name>
<gene>
    <name evidence="1" type="ORF">Vqi01_20740</name>
</gene>
<evidence type="ECO:0008006" key="3">
    <source>
        <dbReference type="Google" id="ProtNLM"/>
    </source>
</evidence>
<accession>A0ABQ4J9Z0</accession>
<evidence type="ECO:0000313" key="2">
    <source>
        <dbReference type="Proteomes" id="UP000653076"/>
    </source>
</evidence>
<reference evidence="1 2" key="1">
    <citation type="submission" date="2021-01" db="EMBL/GenBank/DDBJ databases">
        <title>Whole genome shotgun sequence of Verrucosispora qiuiae NBRC 106684.</title>
        <authorList>
            <person name="Komaki H."/>
            <person name="Tamura T."/>
        </authorList>
    </citation>
    <scope>NUCLEOTIDE SEQUENCE [LARGE SCALE GENOMIC DNA]</scope>
    <source>
        <strain evidence="1 2">NBRC 106684</strain>
    </source>
</reference>
<proteinExistence type="predicted"/>
<sequence length="82" mass="8299">MLPVVPVLPAVSGPVRAAGTAMEGSCWSARAAPPVWSARAALSAWSARAIQVARSLRKTAMAPPEIGRGDCHYGGAGAVAQC</sequence>
<evidence type="ECO:0000313" key="1">
    <source>
        <dbReference type="EMBL" id="GIJ26912.1"/>
    </source>
</evidence>
<keyword evidence="2" id="KW-1185">Reference proteome</keyword>
<protein>
    <recommendedName>
        <fullName evidence="3">Secreted protein</fullName>
    </recommendedName>
</protein>
<dbReference type="Proteomes" id="UP000653076">
    <property type="component" value="Unassembled WGS sequence"/>
</dbReference>